<evidence type="ECO:0000259" key="6">
    <source>
        <dbReference type="Pfam" id="PF01029"/>
    </source>
</evidence>
<dbReference type="InterPro" id="IPR011605">
    <property type="entry name" value="NusB_fam"/>
</dbReference>
<name>A0ABW9MDR7_9FIRM</name>
<dbReference type="InterPro" id="IPR006027">
    <property type="entry name" value="NusB_RsmB_TIM44"/>
</dbReference>
<evidence type="ECO:0000256" key="5">
    <source>
        <dbReference type="ARBA" id="ARBA00023163"/>
    </source>
</evidence>
<protein>
    <submittedName>
        <fullName evidence="7">Transcription antitermination factor NusB</fullName>
    </submittedName>
</protein>
<dbReference type="Gene3D" id="1.10.940.10">
    <property type="entry name" value="NusB-like"/>
    <property type="match status" value="1"/>
</dbReference>
<evidence type="ECO:0000313" key="7">
    <source>
        <dbReference type="EMBL" id="MFO3667133.1"/>
    </source>
</evidence>
<dbReference type="SUPFAM" id="SSF48013">
    <property type="entry name" value="NusB-like"/>
    <property type="match status" value="1"/>
</dbReference>
<dbReference type="PANTHER" id="PTHR11078:SF3">
    <property type="entry name" value="ANTITERMINATION NUSB DOMAIN-CONTAINING PROTEIN"/>
    <property type="match status" value="1"/>
</dbReference>
<evidence type="ECO:0000313" key="8">
    <source>
        <dbReference type="Proteomes" id="UP001637994"/>
    </source>
</evidence>
<keyword evidence="4" id="KW-0805">Transcription regulation</keyword>
<dbReference type="Pfam" id="PF01029">
    <property type="entry name" value="NusB"/>
    <property type="match status" value="1"/>
</dbReference>
<evidence type="ECO:0000256" key="4">
    <source>
        <dbReference type="ARBA" id="ARBA00023015"/>
    </source>
</evidence>
<evidence type="ECO:0000256" key="3">
    <source>
        <dbReference type="ARBA" id="ARBA00022884"/>
    </source>
</evidence>
<dbReference type="InterPro" id="IPR035926">
    <property type="entry name" value="NusB-like_sf"/>
</dbReference>
<keyword evidence="5" id="KW-0804">Transcription</keyword>
<reference evidence="7 8" key="1">
    <citation type="journal article" date="2025" name="Anaerobe">
        <title>Description of Anaerococcus kampingiae sp. nov., Anaerococcus groningensis sp. nov., Anaerococcus martiniensis sp. nov., and Anaerococcus cruorum sp. nov., isolated from human clinical specimens.</title>
        <authorList>
            <person name="Boiten K.E."/>
            <person name="Meijer J."/>
            <person name="van Wezel E.M."/>
            <person name="Veloo A.C.M."/>
        </authorList>
    </citation>
    <scope>NUCLEOTIDE SEQUENCE [LARGE SCALE GENOMIC DNA]</scope>
    <source>
        <strain evidence="7 8">ENR0874</strain>
    </source>
</reference>
<sequence length="128" mass="15081">MNRRQQREWVFKLIFQDSINDIKENNDLFQNHDLSENETYIIKSIDSYKKHYDEIVAKLEDSLSARYSNISKVAKSIIFLSINEIYFLDIPVSVSINEAVDLAKKYTSNDEYKIINKVLGDIVRKDKK</sequence>
<keyword evidence="8" id="KW-1185">Reference proteome</keyword>
<dbReference type="EMBL" id="JBGMEF010000018">
    <property type="protein sequence ID" value="MFO3667133.1"/>
    <property type="molecule type" value="Genomic_DNA"/>
</dbReference>
<evidence type="ECO:0000256" key="2">
    <source>
        <dbReference type="ARBA" id="ARBA00022814"/>
    </source>
</evidence>
<accession>A0ABW9MDR7</accession>
<keyword evidence="2" id="KW-0889">Transcription antitermination</keyword>
<proteinExistence type="inferred from homology"/>
<organism evidence="7 8">
    <name type="scientific">Anaerococcus kampingae</name>
    <dbReference type="NCBI Taxonomy" id="3115614"/>
    <lineage>
        <taxon>Bacteria</taxon>
        <taxon>Bacillati</taxon>
        <taxon>Bacillota</taxon>
        <taxon>Tissierellia</taxon>
        <taxon>Tissierellales</taxon>
        <taxon>Peptoniphilaceae</taxon>
        <taxon>Anaerococcus</taxon>
    </lineage>
</organism>
<dbReference type="RefSeq" id="WP_106460336.1">
    <property type="nucleotide sequence ID" value="NZ_JBGMEF010000018.1"/>
</dbReference>
<gene>
    <name evidence="7" type="ORF">ACCQ42_05045</name>
</gene>
<keyword evidence="3" id="KW-0694">RNA-binding</keyword>
<comment type="caution">
    <text evidence="7">The sequence shown here is derived from an EMBL/GenBank/DDBJ whole genome shotgun (WGS) entry which is preliminary data.</text>
</comment>
<evidence type="ECO:0000256" key="1">
    <source>
        <dbReference type="ARBA" id="ARBA00005952"/>
    </source>
</evidence>
<comment type="similarity">
    <text evidence="1">Belongs to the NusB family.</text>
</comment>
<dbReference type="Proteomes" id="UP001637994">
    <property type="component" value="Unassembled WGS sequence"/>
</dbReference>
<dbReference type="PANTHER" id="PTHR11078">
    <property type="entry name" value="N UTILIZATION SUBSTANCE PROTEIN B-RELATED"/>
    <property type="match status" value="1"/>
</dbReference>
<feature type="domain" description="NusB/RsmB/TIM44" evidence="6">
    <location>
        <begin position="5"/>
        <end position="124"/>
    </location>
</feature>